<gene>
    <name evidence="3" type="ORF">J2S69_001782</name>
    <name evidence="2" type="ORF">O2L01_05470</name>
</gene>
<comment type="caution">
    <text evidence="2">The sequence shown here is derived from an EMBL/GenBank/DDBJ whole genome shotgun (WGS) entry which is preliminary data.</text>
</comment>
<dbReference type="EMBL" id="JAPZVQ010000002">
    <property type="protein sequence ID" value="MDA1384424.1"/>
    <property type="molecule type" value="Genomic_DNA"/>
</dbReference>
<evidence type="ECO:0008006" key="6">
    <source>
        <dbReference type="Google" id="ProtNLM"/>
    </source>
</evidence>
<keyword evidence="1" id="KW-0732">Signal</keyword>
<dbReference type="Proteomes" id="UP001145799">
    <property type="component" value="Unassembled WGS sequence"/>
</dbReference>
<proteinExistence type="predicted"/>
<dbReference type="AlphaFoldDB" id="A0A9X3PI59"/>
<name>A0A9X3PI59_9ACTN</name>
<evidence type="ECO:0000256" key="1">
    <source>
        <dbReference type="SAM" id="SignalP"/>
    </source>
</evidence>
<organism evidence="2 4">
    <name type="scientific">Glycomyces lechevalierae</name>
    <dbReference type="NCBI Taxonomy" id="256034"/>
    <lineage>
        <taxon>Bacteria</taxon>
        <taxon>Bacillati</taxon>
        <taxon>Actinomycetota</taxon>
        <taxon>Actinomycetes</taxon>
        <taxon>Glycomycetales</taxon>
        <taxon>Glycomycetaceae</taxon>
        <taxon>Glycomyces</taxon>
    </lineage>
</organism>
<accession>A0A9X3PI59</accession>
<keyword evidence="5" id="KW-1185">Reference proteome</keyword>
<dbReference type="Proteomes" id="UP001183604">
    <property type="component" value="Unassembled WGS sequence"/>
</dbReference>
<evidence type="ECO:0000313" key="5">
    <source>
        <dbReference type="Proteomes" id="UP001183604"/>
    </source>
</evidence>
<evidence type="ECO:0000313" key="2">
    <source>
        <dbReference type="EMBL" id="MDA1384424.1"/>
    </source>
</evidence>
<sequence>MIKFTKGVILVMKRFFTAIGVIAAALALSFSAASSAAAAPRVPVDVPTPVKSRIESTTDTVPATTVVPASASEQRTCRARFSEGVNHRRLAEVGSTILEVIPAGTWVQVSCERGSGGEYSACGLTSDYWMEVFWNGAWGYSAWSCVQDWEYTS</sequence>
<evidence type="ECO:0000313" key="3">
    <source>
        <dbReference type="EMBL" id="MDR7338063.1"/>
    </source>
</evidence>
<dbReference type="RefSeq" id="WP_270120873.1">
    <property type="nucleotide sequence ID" value="NZ_BAAAOM010000007.1"/>
</dbReference>
<evidence type="ECO:0000313" key="4">
    <source>
        <dbReference type="Proteomes" id="UP001145799"/>
    </source>
</evidence>
<feature type="chain" id="PRO_5040815544" description="SH3 domain-containing protein" evidence="1">
    <location>
        <begin position="39"/>
        <end position="153"/>
    </location>
</feature>
<reference evidence="2" key="1">
    <citation type="submission" date="2022-12" db="EMBL/GenBank/DDBJ databases">
        <title>Gycomyces niveus sp.nov., a novel actinomycete isolated from soil in Shouguang.</title>
        <authorList>
            <person name="Yang X."/>
        </authorList>
    </citation>
    <scope>NUCLEOTIDE SEQUENCE</scope>
    <source>
        <strain evidence="2">DSM 44724</strain>
    </source>
</reference>
<dbReference type="EMBL" id="JAVDYD010000001">
    <property type="protein sequence ID" value="MDR7338063.1"/>
    <property type="molecule type" value="Genomic_DNA"/>
</dbReference>
<feature type="signal peptide" evidence="1">
    <location>
        <begin position="1"/>
        <end position="38"/>
    </location>
</feature>
<protein>
    <recommendedName>
        <fullName evidence="6">SH3 domain-containing protein</fullName>
    </recommendedName>
</protein>
<reference evidence="3 5" key="2">
    <citation type="submission" date="2023-07" db="EMBL/GenBank/DDBJ databases">
        <title>Sequencing the genomes of 1000 actinobacteria strains.</title>
        <authorList>
            <person name="Klenk H.-P."/>
        </authorList>
    </citation>
    <scope>NUCLEOTIDE SEQUENCE [LARGE SCALE GENOMIC DNA]</scope>
    <source>
        <strain evidence="3 5">DSM 44724</strain>
    </source>
</reference>